<evidence type="ECO:0000313" key="1">
    <source>
        <dbReference type="EMBL" id="MEM0541022.1"/>
    </source>
</evidence>
<gene>
    <name evidence="1" type="ORF">WFZ85_00180</name>
</gene>
<name>A0ABU9MZW3_9FLAO</name>
<sequence>MSNIEFSLRLNKVKIDEFNFKEPDDSFINDFNEEFLKIGLGLKITHNIDEEIIGIHLNIIYDYINEDEYKIKLIEFKGLFEYKINNLKNIISDNNNGGVNIPNVILETIIGLSISSSRGIIIAKTAGSFLNKLYLPLFNPSDLVKNLLKNDNLEEN</sequence>
<accession>A0ABU9MZW3</accession>
<proteinExistence type="predicted"/>
<evidence type="ECO:0000313" key="2">
    <source>
        <dbReference type="Proteomes" id="UP001460072"/>
    </source>
</evidence>
<dbReference type="RefSeq" id="WP_342694268.1">
    <property type="nucleotide sequence ID" value="NZ_JBCGDO010000001.1"/>
</dbReference>
<keyword evidence="2" id="KW-1185">Reference proteome</keyword>
<protein>
    <submittedName>
        <fullName evidence="1">Uncharacterized protein</fullName>
    </submittedName>
</protein>
<comment type="caution">
    <text evidence="1">The sequence shown here is derived from an EMBL/GenBank/DDBJ whole genome shotgun (WGS) entry which is preliminary data.</text>
</comment>
<dbReference type="Proteomes" id="UP001460072">
    <property type="component" value="Unassembled WGS sequence"/>
</dbReference>
<dbReference type="EMBL" id="JBCGDO010000001">
    <property type="protein sequence ID" value="MEM0541022.1"/>
    <property type="molecule type" value="Genomic_DNA"/>
</dbReference>
<organism evidence="1 2">
    <name type="scientific">Flavobacterium aureirubrum</name>
    <dbReference type="NCBI Taxonomy" id="3133147"/>
    <lineage>
        <taxon>Bacteria</taxon>
        <taxon>Pseudomonadati</taxon>
        <taxon>Bacteroidota</taxon>
        <taxon>Flavobacteriia</taxon>
        <taxon>Flavobacteriales</taxon>
        <taxon>Flavobacteriaceae</taxon>
        <taxon>Flavobacterium</taxon>
    </lineage>
</organism>
<reference evidence="1 2" key="1">
    <citation type="submission" date="2024-03" db="EMBL/GenBank/DDBJ databases">
        <title>Two novel species of the genus Flavobacterium exhibiting potentially degradation of complex polysaccharides.</title>
        <authorList>
            <person name="Lian X."/>
        </authorList>
    </citation>
    <scope>NUCLEOTIDE SEQUENCE [LARGE SCALE GENOMIC DNA]</scope>
    <source>
        <strain evidence="2">j3</strain>
    </source>
</reference>